<name>A0A7J6KI56_PERCH</name>
<accession>A0A7J6KI56</accession>
<feature type="non-terminal residue" evidence="1">
    <location>
        <position position="1"/>
    </location>
</feature>
<evidence type="ECO:0008006" key="3">
    <source>
        <dbReference type="Google" id="ProtNLM"/>
    </source>
</evidence>
<dbReference type="EMBL" id="JAAPAO010003072">
    <property type="protein sequence ID" value="KAF4646828.1"/>
    <property type="molecule type" value="Genomic_DNA"/>
</dbReference>
<evidence type="ECO:0000313" key="1">
    <source>
        <dbReference type="EMBL" id="KAF4646828.1"/>
    </source>
</evidence>
<evidence type="ECO:0000313" key="2">
    <source>
        <dbReference type="Proteomes" id="UP000591131"/>
    </source>
</evidence>
<dbReference type="InterPro" id="IPR021109">
    <property type="entry name" value="Peptidase_aspartic_dom_sf"/>
</dbReference>
<gene>
    <name evidence="1" type="ORF">FOL47_005578</name>
</gene>
<dbReference type="OrthoDB" id="10637018at2759"/>
<dbReference type="Gene3D" id="2.40.70.10">
    <property type="entry name" value="Acid Proteases"/>
    <property type="match status" value="1"/>
</dbReference>
<feature type="non-terminal residue" evidence="1">
    <location>
        <position position="188"/>
    </location>
</feature>
<proteinExistence type="predicted"/>
<dbReference type="SUPFAM" id="SSF50630">
    <property type="entry name" value="Acid proteases"/>
    <property type="match status" value="1"/>
</dbReference>
<organism evidence="1 2">
    <name type="scientific">Perkinsus chesapeaki</name>
    <name type="common">Clam parasite</name>
    <name type="synonym">Perkinsus andrewsi</name>
    <dbReference type="NCBI Taxonomy" id="330153"/>
    <lineage>
        <taxon>Eukaryota</taxon>
        <taxon>Sar</taxon>
        <taxon>Alveolata</taxon>
        <taxon>Perkinsozoa</taxon>
        <taxon>Perkinsea</taxon>
        <taxon>Perkinsida</taxon>
        <taxon>Perkinsidae</taxon>
        <taxon>Perkinsus</taxon>
    </lineage>
</organism>
<protein>
    <recommendedName>
        <fullName evidence="3">Peptidase A2 domain-containing protein</fullName>
    </recommendedName>
</protein>
<dbReference type="Proteomes" id="UP000591131">
    <property type="component" value="Unassembled WGS sequence"/>
</dbReference>
<reference evidence="1 2" key="1">
    <citation type="submission" date="2020-04" db="EMBL/GenBank/DDBJ databases">
        <title>Perkinsus chesapeaki whole genome sequence.</title>
        <authorList>
            <person name="Bogema D.R."/>
        </authorList>
    </citation>
    <scope>NUCLEOTIDE SEQUENCE [LARGE SCALE GENOMIC DNA]</scope>
    <source>
        <strain evidence="1">ATCC PRA-425</strain>
    </source>
</reference>
<keyword evidence="2" id="KW-1185">Reference proteome</keyword>
<comment type="caution">
    <text evidence="1">The sequence shown here is derived from an EMBL/GenBank/DDBJ whole genome shotgun (WGS) entry which is preliminary data.</text>
</comment>
<dbReference type="AlphaFoldDB" id="A0A7J6KI56"/>
<sequence length="188" mass="20630">KAAGRGPRRLGASYVTRPHLRCRVHHEAQSVPVDTGCDKTLISEAAAREWGLAVSNTGTSTTLRLMDPEVRMRTCGTCVLQLEYMSGSGWQLASVECLVVTATVMGPLVLGWNFVREHLQGMRWDPFGAIMVGGVTCDMVGAEVRSTYSLVDMPDTRVVEYTSGRVDIISSDFLLTKGPDDQQFTCNW</sequence>